<dbReference type="EMBL" id="RDQH01000339">
    <property type="protein sequence ID" value="RXH78576.1"/>
    <property type="molecule type" value="Genomic_DNA"/>
</dbReference>
<accession>A0A498I503</accession>
<evidence type="ECO:0000313" key="2">
    <source>
        <dbReference type="EMBL" id="RXH78576.1"/>
    </source>
</evidence>
<sequence>MARQVPMMVLGQPEGCRASRLATTRSGEESLSLGKVDSTVKEASKPAPSTAAMSMMLTKNEGTARV</sequence>
<feature type="region of interest" description="Disordered" evidence="1">
    <location>
        <begin position="19"/>
        <end position="49"/>
    </location>
</feature>
<comment type="caution">
    <text evidence="2">The sequence shown here is derived from an EMBL/GenBank/DDBJ whole genome shotgun (WGS) entry which is preliminary data.</text>
</comment>
<proteinExistence type="predicted"/>
<reference evidence="2 3" key="1">
    <citation type="submission" date="2018-10" db="EMBL/GenBank/DDBJ databases">
        <title>A high-quality apple genome assembly.</title>
        <authorList>
            <person name="Hu J."/>
        </authorList>
    </citation>
    <scope>NUCLEOTIDE SEQUENCE [LARGE SCALE GENOMIC DNA]</scope>
    <source>
        <strain evidence="3">cv. HFTH1</strain>
        <tissue evidence="2">Young leaf</tissue>
    </source>
</reference>
<dbReference type="AlphaFoldDB" id="A0A498I503"/>
<gene>
    <name evidence="2" type="ORF">DVH24_002094</name>
</gene>
<keyword evidence="3" id="KW-1185">Reference proteome</keyword>
<evidence type="ECO:0000256" key="1">
    <source>
        <dbReference type="SAM" id="MobiDB-lite"/>
    </source>
</evidence>
<name>A0A498I503_MALDO</name>
<dbReference type="Proteomes" id="UP000290289">
    <property type="component" value="Chromosome 13"/>
</dbReference>
<protein>
    <submittedName>
        <fullName evidence="2">Uncharacterized protein</fullName>
    </submittedName>
</protein>
<organism evidence="2 3">
    <name type="scientific">Malus domestica</name>
    <name type="common">Apple</name>
    <name type="synonym">Pyrus malus</name>
    <dbReference type="NCBI Taxonomy" id="3750"/>
    <lineage>
        <taxon>Eukaryota</taxon>
        <taxon>Viridiplantae</taxon>
        <taxon>Streptophyta</taxon>
        <taxon>Embryophyta</taxon>
        <taxon>Tracheophyta</taxon>
        <taxon>Spermatophyta</taxon>
        <taxon>Magnoliopsida</taxon>
        <taxon>eudicotyledons</taxon>
        <taxon>Gunneridae</taxon>
        <taxon>Pentapetalae</taxon>
        <taxon>rosids</taxon>
        <taxon>fabids</taxon>
        <taxon>Rosales</taxon>
        <taxon>Rosaceae</taxon>
        <taxon>Amygdaloideae</taxon>
        <taxon>Maleae</taxon>
        <taxon>Malus</taxon>
    </lineage>
</organism>
<evidence type="ECO:0000313" key="3">
    <source>
        <dbReference type="Proteomes" id="UP000290289"/>
    </source>
</evidence>